<evidence type="ECO:0000313" key="1">
    <source>
        <dbReference type="EMBL" id="EPS65918.1"/>
    </source>
</evidence>
<reference evidence="1 2" key="1">
    <citation type="journal article" date="2013" name="BMC Genomics">
        <title>The miniature genome of a carnivorous plant Genlisea aurea contains a low number of genes and short non-coding sequences.</title>
        <authorList>
            <person name="Leushkin E.V."/>
            <person name="Sutormin R.A."/>
            <person name="Nabieva E.R."/>
            <person name="Penin A.A."/>
            <person name="Kondrashov A.S."/>
            <person name="Logacheva M.D."/>
        </authorList>
    </citation>
    <scope>NUCLEOTIDE SEQUENCE [LARGE SCALE GENOMIC DNA]</scope>
</reference>
<keyword evidence="2" id="KW-1185">Reference proteome</keyword>
<evidence type="ECO:0000313" key="2">
    <source>
        <dbReference type="Proteomes" id="UP000015453"/>
    </source>
</evidence>
<comment type="caution">
    <text evidence="1">The sequence shown here is derived from an EMBL/GenBank/DDBJ whole genome shotgun (WGS) entry which is preliminary data.</text>
</comment>
<dbReference type="OrthoDB" id="1898655at2759"/>
<feature type="non-terminal residue" evidence="1">
    <location>
        <position position="1"/>
    </location>
</feature>
<dbReference type="InterPro" id="IPR021916">
    <property type="entry name" value="DUF3527"/>
</dbReference>
<protein>
    <submittedName>
        <fullName evidence="1">Uncharacterized protein</fullName>
    </submittedName>
</protein>
<dbReference type="PANTHER" id="PTHR31390">
    <property type="entry name" value="EXPRESSED PROTEIN"/>
    <property type="match status" value="1"/>
</dbReference>
<accession>S8DS36</accession>
<feature type="non-terminal residue" evidence="1">
    <location>
        <position position="68"/>
    </location>
</feature>
<dbReference type="Proteomes" id="UP000015453">
    <property type="component" value="Unassembled WGS sequence"/>
</dbReference>
<sequence length="68" mass="7757">KRPSQNRKTVASKVQALLQLHMKNGLPFYKFVVETSNSMLIAAAKKVQVSGTLDVIYTFYSVREIKRK</sequence>
<dbReference type="Pfam" id="PF12043">
    <property type="entry name" value="DUF3527"/>
    <property type="match status" value="1"/>
</dbReference>
<dbReference type="EMBL" id="AUSU01003955">
    <property type="protein sequence ID" value="EPS65918.1"/>
    <property type="molecule type" value="Genomic_DNA"/>
</dbReference>
<proteinExistence type="predicted"/>
<dbReference type="AlphaFoldDB" id="S8DS36"/>
<organism evidence="1 2">
    <name type="scientific">Genlisea aurea</name>
    <dbReference type="NCBI Taxonomy" id="192259"/>
    <lineage>
        <taxon>Eukaryota</taxon>
        <taxon>Viridiplantae</taxon>
        <taxon>Streptophyta</taxon>
        <taxon>Embryophyta</taxon>
        <taxon>Tracheophyta</taxon>
        <taxon>Spermatophyta</taxon>
        <taxon>Magnoliopsida</taxon>
        <taxon>eudicotyledons</taxon>
        <taxon>Gunneridae</taxon>
        <taxon>Pentapetalae</taxon>
        <taxon>asterids</taxon>
        <taxon>lamiids</taxon>
        <taxon>Lamiales</taxon>
        <taxon>Lentibulariaceae</taxon>
        <taxon>Genlisea</taxon>
    </lineage>
</organism>
<dbReference type="PANTHER" id="PTHR31390:SF12">
    <property type="entry name" value="PUTATIVE (DUF3527)-RELATED"/>
    <property type="match status" value="1"/>
</dbReference>
<name>S8DS36_9LAMI</name>
<gene>
    <name evidence="1" type="ORF">M569_08859</name>
</gene>